<dbReference type="Proteomes" id="UP000230108">
    <property type="component" value="Unassembled WGS sequence"/>
</dbReference>
<reference evidence="2" key="1">
    <citation type="submission" date="2017-09" db="EMBL/GenBank/DDBJ databases">
        <title>Depth-based differentiation of microbial function through sediment-hosted aquifers and enrichment of novel symbionts in the deep terrestrial subsurface.</title>
        <authorList>
            <person name="Probst A.J."/>
            <person name="Ladd B."/>
            <person name="Jarett J.K."/>
            <person name="Geller-Mcgrath D.E."/>
            <person name="Sieber C.M.K."/>
            <person name="Emerson J.B."/>
            <person name="Anantharaman K."/>
            <person name="Thomas B.C."/>
            <person name="Malmstrom R."/>
            <person name="Stieglmeier M."/>
            <person name="Klingl A."/>
            <person name="Woyke T."/>
            <person name="Ryan C.M."/>
            <person name="Banfield J.F."/>
        </authorList>
    </citation>
    <scope>NUCLEOTIDE SEQUENCE [LARGE SCALE GENOMIC DNA]</scope>
</reference>
<dbReference type="Pfam" id="PF08843">
    <property type="entry name" value="AbiEii"/>
    <property type="match status" value="1"/>
</dbReference>
<feature type="non-terminal residue" evidence="1">
    <location>
        <position position="66"/>
    </location>
</feature>
<name>A0A2M7QDR3_9BACT</name>
<dbReference type="Gene3D" id="3.10.450.620">
    <property type="entry name" value="JHP933, nucleotidyltransferase-like core domain"/>
    <property type="match status" value="1"/>
</dbReference>
<dbReference type="AlphaFoldDB" id="A0A2M7QDR3"/>
<accession>A0A2M7QDR3</accession>
<evidence type="ECO:0000313" key="2">
    <source>
        <dbReference type="Proteomes" id="UP000230108"/>
    </source>
</evidence>
<dbReference type="EMBL" id="PFLF01000073">
    <property type="protein sequence ID" value="PIY68912.1"/>
    <property type="molecule type" value="Genomic_DNA"/>
</dbReference>
<organism evidence="1 2">
    <name type="scientific">Candidatus Roizmanbacteria bacterium CG_4_10_14_0_8_um_filter_39_9</name>
    <dbReference type="NCBI Taxonomy" id="1974829"/>
    <lineage>
        <taxon>Bacteria</taxon>
        <taxon>Candidatus Roizmaniibacteriota</taxon>
    </lineage>
</organism>
<protein>
    <recommendedName>
        <fullName evidence="3">Nucleotidyl transferase AbiEii/AbiGii toxin family protein</fullName>
    </recommendedName>
</protein>
<evidence type="ECO:0000313" key="1">
    <source>
        <dbReference type="EMBL" id="PIY68912.1"/>
    </source>
</evidence>
<sequence length="66" mass="7507">MKALESAIHKIHLTNILLDIYKDDVLSPVLGFKGGTAALFFYHLPRFSVDLNFDLITPYQKDSLQI</sequence>
<comment type="caution">
    <text evidence="1">The sequence shown here is derived from an EMBL/GenBank/DDBJ whole genome shotgun (WGS) entry which is preliminary data.</text>
</comment>
<dbReference type="InterPro" id="IPR014942">
    <property type="entry name" value="AbiEii"/>
</dbReference>
<gene>
    <name evidence="1" type="ORF">COY90_03420</name>
</gene>
<evidence type="ECO:0008006" key="3">
    <source>
        <dbReference type="Google" id="ProtNLM"/>
    </source>
</evidence>
<proteinExistence type="predicted"/>